<proteinExistence type="predicted"/>
<feature type="compositionally biased region" description="Low complexity" evidence="1">
    <location>
        <begin position="139"/>
        <end position="150"/>
    </location>
</feature>
<sequence>MLSPAVVISLFAVSALSPSIVCASPVPSMTHHSNTPATVDHHRAGNNIAPRGLGFLNEVFARADTADKAMPTSKPKVLSLADFNVGPREFWKKSVASTSMNGKRDAGSGSSGSGGYIHHHSKRLDDGQTAGGNAHSGTSGAVDGGNVDSGDNGGMPTLMNVNSNNAGSGGGSSTGCASGGKGAEGGNASSGNSGTAYGGEVQGSGGMMNIDSNNAGDAGESSSGCANAGNSALGENSETSAGN</sequence>
<gene>
    <name evidence="3" type="ORF">PHLCEN_2v12844</name>
</gene>
<feature type="compositionally biased region" description="Low complexity" evidence="1">
    <location>
        <begin position="218"/>
        <end position="234"/>
    </location>
</feature>
<feature type="signal peptide" evidence="2">
    <location>
        <begin position="1"/>
        <end position="23"/>
    </location>
</feature>
<keyword evidence="2" id="KW-0732">Signal</keyword>
<comment type="caution">
    <text evidence="3">The sequence shown here is derived from an EMBL/GenBank/DDBJ whole genome shotgun (WGS) entry which is preliminary data.</text>
</comment>
<reference evidence="3 4" key="1">
    <citation type="submission" date="2018-02" db="EMBL/GenBank/DDBJ databases">
        <title>Genome sequence of the basidiomycete white-rot fungus Phlebia centrifuga.</title>
        <authorList>
            <person name="Granchi Z."/>
            <person name="Peng M."/>
            <person name="de Vries R.P."/>
            <person name="Hilden K."/>
            <person name="Makela M.R."/>
            <person name="Grigoriev I."/>
            <person name="Riley R."/>
        </authorList>
    </citation>
    <scope>NUCLEOTIDE SEQUENCE [LARGE SCALE GENOMIC DNA]</scope>
    <source>
        <strain evidence="3 4">FBCC195</strain>
    </source>
</reference>
<dbReference type="Proteomes" id="UP000186601">
    <property type="component" value="Unassembled WGS sequence"/>
</dbReference>
<name>A0A2R6NG23_9APHY</name>
<dbReference type="STRING" id="98765.A0A2R6NG23"/>
<feature type="compositionally biased region" description="Gly residues" evidence="1">
    <location>
        <begin position="167"/>
        <end position="185"/>
    </location>
</feature>
<evidence type="ECO:0000313" key="4">
    <source>
        <dbReference type="Proteomes" id="UP000186601"/>
    </source>
</evidence>
<feature type="chain" id="PRO_5015322597" evidence="2">
    <location>
        <begin position="24"/>
        <end position="243"/>
    </location>
</feature>
<evidence type="ECO:0000256" key="2">
    <source>
        <dbReference type="SAM" id="SignalP"/>
    </source>
</evidence>
<feature type="compositionally biased region" description="Low complexity" evidence="1">
    <location>
        <begin position="186"/>
        <end position="195"/>
    </location>
</feature>
<feature type="region of interest" description="Disordered" evidence="1">
    <location>
        <begin position="96"/>
        <end position="243"/>
    </location>
</feature>
<keyword evidence="4" id="KW-1185">Reference proteome</keyword>
<dbReference type="AlphaFoldDB" id="A0A2R6NG23"/>
<protein>
    <submittedName>
        <fullName evidence="3">Uncharacterized protein</fullName>
    </submittedName>
</protein>
<feature type="compositionally biased region" description="Gly residues" evidence="1">
    <location>
        <begin position="196"/>
        <end position="206"/>
    </location>
</feature>
<dbReference type="OrthoDB" id="2755676at2759"/>
<dbReference type="EMBL" id="MLYV02001289">
    <property type="protein sequence ID" value="PSR71330.1"/>
    <property type="molecule type" value="Genomic_DNA"/>
</dbReference>
<evidence type="ECO:0000256" key="1">
    <source>
        <dbReference type="SAM" id="MobiDB-lite"/>
    </source>
</evidence>
<organism evidence="3 4">
    <name type="scientific">Hermanssonia centrifuga</name>
    <dbReference type="NCBI Taxonomy" id="98765"/>
    <lineage>
        <taxon>Eukaryota</taxon>
        <taxon>Fungi</taxon>
        <taxon>Dikarya</taxon>
        <taxon>Basidiomycota</taxon>
        <taxon>Agaricomycotina</taxon>
        <taxon>Agaricomycetes</taxon>
        <taxon>Polyporales</taxon>
        <taxon>Meruliaceae</taxon>
        <taxon>Hermanssonia</taxon>
    </lineage>
</organism>
<evidence type="ECO:0000313" key="3">
    <source>
        <dbReference type="EMBL" id="PSR71330.1"/>
    </source>
</evidence>
<accession>A0A2R6NG23</accession>